<evidence type="ECO:0000313" key="3">
    <source>
        <dbReference type="EMBL" id="MCI46876.1"/>
    </source>
</evidence>
<feature type="domain" description="Reverse transcriptase zinc-binding" evidence="2">
    <location>
        <begin position="1"/>
        <end position="56"/>
    </location>
</feature>
<name>A0A392SG93_9FABA</name>
<dbReference type="EMBL" id="LXQA010364021">
    <property type="protein sequence ID" value="MCI46876.1"/>
    <property type="molecule type" value="Genomic_DNA"/>
</dbReference>
<evidence type="ECO:0000259" key="2">
    <source>
        <dbReference type="Pfam" id="PF13966"/>
    </source>
</evidence>
<proteinExistence type="predicted"/>
<comment type="caution">
    <text evidence="3">The sequence shown here is derived from an EMBL/GenBank/DDBJ whole genome shotgun (WGS) entry which is preliminary data.</text>
</comment>
<feature type="non-terminal residue" evidence="3">
    <location>
        <position position="1"/>
    </location>
</feature>
<dbReference type="InterPro" id="IPR026960">
    <property type="entry name" value="RVT-Znf"/>
</dbReference>
<dbReference type="Proteomes" id="UP000265520">
    <property type="component" value="Unassembled WGS sequence"/>
</dbReference>
<reference evidence="3 4" key="1">
    <citation type="journal article" date="2018" name="Front. Plant Sci.">
        <title>Red Clover (Trifolium pratense) and Zigzag Clover (T. medium) - A Picture of Genomic Similarities and Differences.</title>
        <authorList>
            <person name="Dluhosova J."/>
            <person name="Istvanek J."/>
            <person name="Nedelnik J."/>
            <person name="Repkova J."/>
        </authorList>
    </citation>
    <scope>NUCLEOTIDE SEQUENCE [LARGE SCALE GENOMIC DNA]</scope>
    <source>
        <strain evidence="4">cv. 10/8</strain>
        <tissue evidence="3">Leaf</tissue>
    </source>
</reference>
<keyword evidence="1" id="KW-1133">Transmembrane helix</keyword>
<dbReference type="AlphaFoldDB" id="A0A392SG93"/>
<sequence>VSIFAWRLLRDRLPTKANLVIRGILSSETHFCESGCGAVESTQHLFLSCSTFGSLWTLVRSWIALHWWILILYQITLFSLLSQQVVFEHAVRLCNSFG</sequence>
<accession>A0A392SG93</accession>
<protein>
    <submittedName>
        <fullName evidence="3">Glutamate-gated kainate-type ion channel receptor subunit GluR5</fullName>
    </submittedName>
</protein>
<evidence type="ECO:0000313" key="4">
    <source>
        <dbReference type="Proteomes" id="UP000265520"/>
    </source>
</evidence>
<keyword evidence="1" id="KW-0472">Membrane</keyword>
<feature type="transmembrane region" description="Helical" evidence="1">
    <location>
        <begin position="62"/>
        <end position="82"/>
    </location>
</feature>
<evidence type="ECO:0000256" key="1">
    <source>
        <dbReference type="SAM" id="Phobius"/>
    </source>
</evidence>
<dbReference type="Pfam" id="PF13966">
    <property type="entry name" value="zf-RVT"/>
    <property type="match status" value="1"/>
</dbReference>
<keyword evidence="1" id="KW-0812">Transmembrane</keyword>
<keyword evidence="3" id="KW-0675">Receptor</keyword>
<organism evidence="3 4">
    <name type="scientific">Trifolium medium</name>
    <dbReference type="NCBI Taxonomy" id="97028"/>
    <lineage>
        <taxon>Eukaryota</taxon>
        <taxon>Viridiplantae</taxon>
        <taxon>Streptophyta</taxon>
        <taxon>Embryophyta</taxon>
        <taxon>Tracheophyta</taxon>
        <taxon>Spermatophyta</taxon>
        <taxon>Magnoliopsida</taxon>
        <taxon>eudicotyledons</taxon>
        <taxon>Gunneridae</taxon>
        <taxon>Pentapetalae</taxon>
        <taxon>rosids</taxon>
        <taxon>fabids</taxon>
        <taxon>Fabales</taxon>
        <taxon>Fabaceae</taxon>
        <taxon>Papilionoideae</taxon>
        <taxon>50 kb inversion clade</taxon>
        <taxon>NPAAA clade</taxon>
        <taxon>Hologalegina</taxon>
        <taxon>IRL clade</taxon>
        <taxon>Trifolieae</taxon>
        <taxon>Trifolium</taxon>
    </lineage>
</organism>
<keyword evidence="4" id="KW-1185">Reference proteome</keyword>